<evidence type="ECO:0000256" key="1">
    <source>
        <dbReference type="SAM" id="MobiDB-lite"/>
    </source>
</evidence>
<gene>
    <name evidence="2" type="primary">retn</name>
    <name evidence="2" type="ORF">E2C01_033206</name>
</gene>
<dbReference type="AlphaFoldDB" id="A0A5B7EY42"/>
<feature type="region of interest" description="Disordered" evidence="1">
    <location>
        <begin position="1"/>
        <end position="30"/>
    </location>
</feature>
<accession>A0A5B7EY42</accession>
<protein>
    <submittedName>
        <fullName evidence="2">Protein dead ringer</fullName>
    </submittedName>
</protein>
<comment type="caution">
    <text evidence="2">The sequence shown here is derived from an EMBL/GenBank/DDBJ whole genome shotgun (WGS) entry which is preliminary data.</text>
</comment>
<evidence type="ECO:0000313" key="2">
    <source>
        <dbReference type="EMBL" id="MPC39661.1"/>
    </source>
</evidence>
<keyword evidence="3" id="KW-1185">Reference proteome</keyword>
<name>A0A5B7EY42_PORTR</name>
<evidence type="ECO:0000313" key="3">
    <source>
        <dbReference type="Proteomes" id="UP000324222"/>
    </source>
</evidence>
<dbReference type="EMBL" id="VSRR010004435">
    <property type="protein sequence ID" value="MPC39661.1"/>
    <property type="molecule type" value="Genomic_DNA"/>
</dbReference>
<dbReference type="Proteomes" id="UP000324222">
    <property type="component" value="Unassembled WGS sequence"/>
</dbReference>
<sequence length="141" mass="15325">MKLSNPTELQNAIDGNRREGRRSSYGNYGDTCQPPMLPLQNLQSLQNLQNLQNPLSLVPRPQLNGNGTAHPLAPQEYLLEIVIIFNICMCTATLGNIAITRCSVITYVNDEPTAAAAAGGRGRRASVQMIDIPRPIGKIQA</sequence>
<feature type="compositionally biased region" description="Polar residues" evidence="1">
    <location>
        <begin position="1"/>
        <end position="10"/>
    </location>
</feature>
<reference evidence="2 3" key="1">
    <citation type="submission" date="2019-05" db="EMBL/GenBank/DDBJ databases">
        <title>Another draft genome of Portunus trituberculatus and its Hox gene families provides insights of decapod evolution.</title>
        <authorList>
            <person name="Jeong J.-H."/>
            <person name="Song I."/>
            <person name="Kim S."/>
            <person name="Choi T."/>
            <person name="Kim D."/>
            <person name="Ryu S."/>
            <person name="Kim W."/>
        </authorList>
    </citation>
    <scope>NUCLEOTIDE SEQUENCE [LARGE SCALE GENOMIC DNA]</scope>
    <source>
        <tissue evidence="2">Muscle</tissue>
    </source>
</reference>
<proteinExistence type="predicted"/>
<organism evidence="2 3">
    <name type="scientific">Portunus trituberculatus</name>
    <name type="common">Swimming crab</name>
    <name type="synonym">Neptunus trituberculatus</name>
    <dbReference type="NCBI Taxonomy" id="210409"/>
    <lineage>
        <taxon>Eukaryota</taxon>
        <taxon>Metazoa</taxon>
        <taxon>Ecdysozoa</taxon>
        <taxon>Arthropoda</taxon>
        <taxon>Crustacea</taxon>
        <taxon>Multicrustacea</taxon>
        <taxon>Malacostraca</taxon>
        <taxon>Eumalacostraca</taxon>
        <taxon>Eucarida</taxon>
        <taxon>Decapoda</taxon>
        <taxon>Pleocyemata</taxon>
        <taxon>Brachyura</taxon>
        <taxon>Eubrachyura</taxon>
        <taxon>Portunoidea</taxon>
        <taxon>Portunidae</taxon>
        <taxon>Portuninae</taxon>
        <taxon>Portunus</taxon>
    </lineage>
</organism>
<dbReference type="OrthoDB" id="10044343at2759"/>